<gene>
    <name evidence="10" type="ORF">RFI_16092</name>
</gene>
<name>X6N727_RETFI</name>
<keyword evidence="3" id="KW-0479">Metal-binding</keyword>
<dbReference type="GO" id="GO:0046872">
    <property type="term" value="F:metal ion binding"/>
    <property type="evidence" value="ECO:0007669"/>
    <property type="project" value="UniProtKB-KW"/>
</dbReference>
<dbReference type="Pfam" id="PF00857">
    <property type="entry name" value="Isochorismatase"/>
    <property type="match status" value="1"/>
</dbReference>
<evidence type="ECO:0000256" key="7">
    <source>
        <dbReference type="ARBA" id="ARBA00043224"/>
    </source>
</evidence>
<keyword evidence="11" id="KW-1185">Reference proteome</keyword>
<dbReference type="InterPro" id="IPR052347">
    <property type="entry name" value="Isochorismatase_Nicotinamidase"/>
</dbReference>
<keyword evidence="8" id="KW-0812">Transmembrane</keyword>
<evidence type="ECO:0000259" key="9">
    <source>
        <dbReference type="Pfam" id="PF00857"/>
    </source>
</evidence>
<dbReference type="EC" id="3.5.1.19" evidence="6"/>
<dbReference type="PANTHER" id="PTHR11080">
    <property type="entry name" value="PYRAZINAMIDASE/NICOTINAMIDASE"/>
    <property type="match status" value="1"/>
</dbReference>
<proteinExistence type="inferred from homology"/>
<comment type="caution">
    <text evidence="10">The sequence shown here is derived from an EMBL/GenBank/DDBJ whole genome shotgun (WGS) entry which is preliminary data.</text>
</comment>
<evidence type="ECO:0000256" key="6">
    <source>
        <dbReference type="ARBA" id="ARBA00039017"/>
    </source>
</evidence>
<evidence type="ECO:0000313" key="11">
    <source>
        <dbReference type="Proteomes" id="UP000023152"/>
    </source>
</evidence>
<keyword evidence="4" id="KW-0378">Hydrolase</keyword>
<dbReference type="PANTHER" id="PTHR11080:SF2">
    <property type="entry name" value="LD05707P"/>
    <property type="match status" value="1"/>
</dbReference>
<sequence length="260" mass="29932">MLTKKVGKRNYDLNILKKTQQTHVKKTCEKIQLNFFKYIAFIKKFCVIEINKKVYFVSVWFTFKTDVQNDFIPPKGSLAVNGGDKVVSQINELRTKYGKKFDVGRHSQIISPMQTRKRGSPSLISKKKILFYEFFFYLKLFVPFFFNNNKKKKDNVAKPLHLIIQKTDKIVLKGMDPGVDSYSAFLDNDKKSKTALEDILKEEGVDEIYCVGLAYDYCVGFTAIDGVNLGFKAFVIKDCSASVAPVLFLFIFICFICPFF</sequence>
<dbReference type="InterPro" id="IPR000868">
    <property type="entry name" value="Isochorismatase-like_dom"/>
</dbReference>
<reference evidence="10 11" key="1">
    <citation type="journal article" date="2013" name="Curr. Biol.">
        <title>The Genome of the Foraminiferan Reticulomyxa filosa.</title>
        <authorList>
            <person name="Glockner G."/>
            <person name="Hulsmann N."/>
            <person name="Schleicher M."/>
            <person name="Noegel A.A."/>
            <person name="Eichinger L."/>
            <person name="Gallinger C."/>
            <person name="Pawlowski J."/>
            <person name="Sierra R."/>
            <person name="Euteneuer U."/>
            <person name="Pillet L."/>
            <person name="Moustafa A."/>
            <person name="Platzer M."/>
            <person name="Groth M."/>
            <person name="Szafranski K."/>
            <person name="Schliwa M."/>
        </authorList>
    </citation>
    <scope>NUCLEOTIDE SEQUENCE [LARGE SCALE GENOMIC DNA]</scope>
</reference>
<dbReference type="AlphaFoldDB" id="X6N727"/>
<protein>
    <recommendedName>
        <fullName evidence="6">nicotinamidase</fullName>
        <ecNumber evidence="6">3.5.1.19</ecNumber>
    </recommendedName>
    <alternativeName>
        <fullName evidence="7">Nicotinamide deamidase</fullName>
    </alternativeName>
</protein>
<comment type="pathway">
    <text evidence="5">Cofactor biosynthesis; nicotinate biosynthesis; nicotinate from nicotinamide: step 1/1.</text>
</comment>
<dbReference type="Gene3D" id="3.40.50.850">
    <property type="entry name" value="Isochorismatase-like"/>
    <property type="match status" value="1"/>
</dbReference>
<accession>X6N727</accession>
<dbReference type="GO" id="GO:0019363">
    <property type="term" value="P:pyridine nucleotide biosynthetic process"/>
    <property type="evidence" value="ECO:0007669"/>
    <property type="project" value="UniProtKB-KW"/>
</dbReference>
<keyword evidence="8" id="KW-1133">Transmembrane helix</keyword>
<evidence type="ECO:0000256" key="2">
    <source>
        <dbReference type="ARBA" id="ARBA00022642"/>
    </source>
</evidence>
<evidence type="ECO:0000256" key="5">
    <source>
        <dbReference type="ARBA" id="ARBA00037900"/>
    </source>
</evidence>
<comment type="similarity">
    <text evidence="1">Belongs to the isochorismatase family.</text>
</comment>
<evidence type="ECO:0000256" key="4">
    <source>
        <dbReference type="ARBA" id="ARBA00022801"/>
    </source>
</evidence>
<organism evidence="10 11">
    <name type="scientific">Reticulomyxa filosa</name>
    <dbReference type="NCBI Taxonomy" id="46433"/>
    <lineage>
        <taxon>Eukaryota</taxon>
        <taxon>Sar</taxon>
        <taxon>Rhizaria</taxon>
        <taxon>Retaria</taxon>
        <taxon>Foraminifera</taxon>
        <taxon>Monothalamids</taxon>
        <taxon>Reticulomyxidae</taxon>
        <taxon>Reticulomyxa</taxon>
    </lineage>
</organism>
<evidence type="ECO:0000256" key="1">
    <source>
        <dbReference type="ARBA" id="ARBA00006336"/>
    </source>
</evidence>
<dbReference type="GO" id="GO:0008936">
    <property type="term" value="F:nicotinamidase activity"/>
    <property type="evidence" value="ECO:0007669"/>
    <property type="project" value="UniProtKB-EC"/>
</dbReference>
<keyword evidence="8" id="KW-0472">Membrane</keyword>
<evidence type="ECO:0000256" key="3">
    <source>
        <dbReference type="ARBA" id="ARBA00022723"/>
    </source>
</evidence>
<keyword evidence="2" id="KW-0662">Pyridine nucleotide biosynthesis</keyword>
<dbReference type="Proteomes" id="UP000023152">
    <property type="component" value="Unassembled WGS sequence"/>
</dbReference>
<feature type="domain" description="Isochorismatase-like" evidence="9">
    <location>
        <begin position="65"/>
        <end position="245"/>
    </location>
</feature>
<dbReference type="InterPro" id="IPR036380">
    <property type="entry name" value="Isochorismatase-like_sf"/>
</dbReference>
<dbReference type="OrthoDB" id="167809at2759"/>
<feature type="transmembrane region" description="Helical" evidence="8">
    <location>
        <begin position="241"/>
        <end position="259"/>
    </location>
</feature>
<evidence type="ECO:0000313" key="10">
    <source>
        <dbReference type="EMBL" id="ETO21112.1"/>
    </source>
</evidence>
<evidence type="ECO:0000256" key="8">
    <source>
        <dbReference type="SAM" id="Phobius"/>
    </source>
</evidence>
<feature type="transmembrane region" description="Helical" evidence="8">
    <location>
        <begin position="129"/>
        <end position="146"/>
    </location>
</feature>
<dbReference type="EMBL" id="ASPP01011928">
    <property type="protein sequence ID" value="ETO21112.1"/>
    <property type="molecule type" value="Genomic_DNA"/>
</dbReference>
<dbReference type="SUPFAM" id="SSF52499">
    <property type="entry name" value="Isochorismatase-like hydrolases"/>
    <property type="match status" value="1"/>
</dbReference>